<gene>
    <name evidence="2" type="ORF">DEU51_11919</name>
</gene>
<protein>
    <submittedName>
        <fullName evidence="2">Uncharacterized protein</fullName>
    </submittedName>
</protein>
<keyword evidence="1" id="KW-0732">Signal</keyword>
<evidence type="ECO:0000313" key="2">
    <source>
        <dbReference type="EMBL" id="RDL14431.1"/>
    </source>
</evidence>
<reference evidence="2 3" key="1">
    <citation type="submission" date="2018-07" db="EMBL/GenBank/DDBJ databases">
        <title>Genome sequencing of rice bacterial endophytes.</title>
        <authorList>
            <person name="Venturi V."/>
        </authorList>
    </citation>
    <scope>NUCLEOTIDE SEQUENCE [LARGE SCALE GENOMIC DNA]</scope>
    <source>
        <strain evidence="2 3">E2333</strain>
    </source>
</reference>
<comment type="caution">
    <text evidence="2">The sequence shown here is derived from an EMBL/GenBank/DDBJ whole genome shotgun (WGS) entry which is preliminary data.</text>
</comment>
<evidence type="ECO:0000256" key="1">
    <source>
        <dbReference type="SAM" id="SignalP"/>
    </source>
</evidence>
<evidence type="ECO:0000313" key="3">
    <source>
        <dbReference type="Proteomes" id="UP000255365"/>
    </source>
</evidence>
<organism evidence="2 3">
    <name type="scientific">Pseudomonas jessenii</name>
    <dbReference type="NCBI Taxonomy" id="77298"/>
    <lineage>
        <taxon>Bacteria</taxon>
        <taxon>Pseudomonadati</taxon>
        <taxon>Pseudomonadota</taxon>
        <taxon>Gammaproteobacteria</taxon>
        <taxon>Pseudomonadales</taxon>
        <taxon>Pseudomonadaceae</taxon>
        <taxon>Pseudomonas</taxon>
    </lineage>
</organism>
<dbReference type="AlphaFoldDB" id="A0A370S441"/>
<proteinExistence type="predicted"/>
<feature type="signal peptide" evidence="1">
    <location>
        <begin position="1"/>
        <end position="21"/>
    </location>
</feature>
<dbReference type="Proteomes" id="UP000255365">
    <property type="component" value="Unassembled WGS sequence"/>
</dbReference>
<name>A0A370S441_PSEJE</name>
<feature type="chain" id="PRO_5016629669" evidence="1">
    <location>
        <begin position="22"/>
        <end position="183"/>
    </location>
</feature>
<accession>A0A370S441</accession>
<sequence>MNMNKFLLGASTLLFATVASADIPLLNYDCPTNIAVHADQGGPVYINGKEAKLKKFNNNAYEAKGSGVTISLTRNPDESWDVSYTGKGGANGVCKPATSGAASAAGSASGTSATSKAEKACLAEVAKKTGVAVSKLSVTDVMTAEAGVGVTIKVPDADAPWSCLSDASGKVQGASYTGSEGKL</sequence>
<dbReference type="EMBL" id="QRAV01000019">
    <property type="protein sequence ID" value="RDL14431.1"/>
    <property type="molecule type" value="Genomic_DNA"/>
</dbReference>